<name>A0A7G9YAE7_9EURY</name>
<dbReference type="EMBL" id="MT631053">
    <property type="protein sequence ID" value="QNO44981.1"/>
    <property type="molecule type" value="Genomic_DNA"/>
</dbReference>
<feature type="domain" description="Reverse transcriptase N-terminal" evidence="2">
    <location>
        <begin position="2"/>
        <end position="52"/>
    </location>
</feature>
<dbReference type="PANTHER" id="PTHR34047">
    <property type="entry name" value="NUCLEAR INTRON MATURASE 1, MITOCHONDRIAL-RELATED"/>
    <property type="match status" value="1"/>
</dbReference>
<dbReference type="AlphaFoldDB" id="A0A7G9YAE7"/>
<accession>A0A7G9YAE7</accession>
<evidence type="ECO:0008006" key="4">
    <source>
        <dbReference type="Google" id="ProtNLM"/>
    </source>
</evidence>
<evidence type="ECO:0000313" key="3">
    <source>
        <dbReference type="EMBL" id="QNO44981.1"/>
    </source>
</evidence>
<protein>
    <recommendedName>
        <fullName evidence="4">Reverse transcriptase domain-containing protein</fullName>
    </recommendedName>
</protein>
<dbReference type="Pfam" id="PF00078">
    <property type="entry name" value="RVT_1"/>
    <property type="match status" value="1"/>
</dbReference>
<dbReference type="InterPro" id="IPR051083">
    <property type="entry name" value="GrpII_Intron_Splice-Mob/Def"/>
</dbReference>
<organism evidence="3">
    <name type="scientific">Candidatus Methanogaster sp. ANME-2c ERB4</name>
    <dbReference type="NCBI Taxonomy" id="2759911"/>
    <lineage>
        <taxon>Archaea</taxon>
        <taxon>Methanobacteriati</taxon>
        <taxon>Methanobacteriota</taxon>
        <taxon>Stenosarchaea group</taxon>
        <taxon>Methanomicrobia</taxon>
        <taxon>Methanosarcinales</taxon>
        <taxon>ANME-2 cluster</taxon>
        <taxon>Candidatus Methanogasteraceae</taxon>
        <taxon>Candidatus Methanogaster</taxon>
    </lineage>
</organism>
<dbReference type="Pfam" id="PF13655">
    <property type="entry name" value="RVT_N"/>
    <property type="match status" value="1"/>
</dbReference>
<evidence type="ECO:0000259" key="1">
    <source>
        <dbReference type="Pfam" id="PF00078"/>
    </source>
</evidence>
<sequence>MAKRLRYLLTQSFYAKLLAVRRVTQNKGKRTAGIDGAKWTTPNSRMNAALKLSNEKYKATPLRRVYIPKPGTTKKRPLSIPTMYDRAMQMLHALALQPIAETTADPRSFGFRKNRSTQDACQYAFTCLSRKKFCTMGFGG</sequence>
<evidence type="ECO:0000259" key="2">
    <source>
        <dbReference type="Pfam" id="PF13655"/>
    </source>
</evidence>
<dbReference type="SUPFAM" id="SSF56672">
    <property type="entry name" value="DNA/RNA polymerases"/>
    <property type="match status" value="1"/>
</dbReference>
<proteinExistence type="predicted"/>
<dbReference type="InterPro" id="IPR043502">
    <property type="entry name" value="DNA/RNA_pol_sf"/>
</dbReference>
<dbReference type="InterPro" id="IPR000477">
    <property type="entry name" value="RT_dom"/>
</dbReference>
<gene>
    <name evidence="3" type="ORF">EEEAIAPH_00001</name>
</gene>
<dbReference type="PANTHER" id="PTHR34047:SF8">
    <property type="entry name" value="PROTEIN YKFC"/>
    <property type="match status" value="1"/>
</dbReference>
<feature type="domain" description="Reverse transcriptase" evidence="1">
    <location>
        <begin position="67"/>
        <end position="125"/>
    </location>
</feature>
<dbReference type="InterPro" id="IPR025960">
    <property type="entry name" value="RVT_N"/>
</dbReference>
<reference evidence="3" key="1">
    <citation type="submission" date="2020-06" db="EMBL/GenBank/DDBJ databases">
        <title>Unique genomic features of the anaerobic methanotrophic archaea.</title>
        <authorList>
            <person name="Chadwick G.L."/>
            <person name="Skennerton C.T."/>
            <person name="Laso-Perez R."/>
            <person name="Leu A.O."/>
            <person name="Speth D.R."/>
            <person name="Yu H."/>
            <person name="Morgan-Lang C."/>
            <person name="Hatzenpichler R."/>
            <person name="Goudeau D."/>
            <person name="Malmstrom R."/>
            <person name="Brazelton W.J."/>
            <person name="Woyke T."/>
            <person name="Hallam S.J."/>
            <person name="Tyson G.W."/>
            <person name="Wegener G."/>
            <person name="Boetius A."/>
            <person name="Orphan V."/>
        </authorList>
    </citation>
    <scope>NUCLEOTIDE SEQUENCE</scope>
</reference>